<dbReference type="AlphaFoldDB" id="A0ABD1W6W5"/>
<feature type="region of interest" description="Disordered" evidence="1">
    <location>
        <begin position="1"/>
        <end position="32"/>
    </location>
</feature>
<reference evidence="3" key="1">
    <citation type="submission" date="2024-07" db="EMBL/GenBank/DDBJ databases">
        <title>Two chromosome-level genome assemblies of Korean endemic species Abeliophyllum distichum and Forsythia ovata (Oleaceae).</title>
        <authorList>
            <person name="Jang H."/>
        </authorList>
    </citation>
    <scope>NUCLEOTIDE SEQUENCE [LARGE SCALE GENOMIC DNA]</scope>
</reference>
<dbReference type="Proteomes" id="UP001604277">
    <property type="component" value="Unassembled WGS sequence"/>
</dbReference>
<protein>
    <submittedName>
        <fullName evidence="2">Uncharacterized protein</fullName>
    </submittedName>
</protein>
<accession>A0ABD1W6W5</accession>
<evidence type="ECO:0000256" key="1">
    <source>
        <dbReference type="SAM" id="MobiDB-lite"/>
    </source>
</evidence>
<proteinExistence type="predicted"/>
<evidence type="ECO:0000313" key="2">
    <source>
        <dbReference type="EMBL" id="KAL2545297.1"/>
    </source>
</evidence>
<comment type="caution">
    <text evidence="2">The sequence shown here is derived from an EMBL/GenBank/DDBJ whole genome shotgun (WGS) entry which is preliminary data.</text>
</comment>
<organism evidence="2 3">
    <name type="scientific">Forsythia ovata</name>
    <dbReference type="NCBI Taxonomy" id="205694"/>
    <lineage>
        <taxon>Eukaryota</taxon>
        <taxon>Viridiplantae</taxon>
        <taxon>Streptophyta</taxon>
        <taxon>Embryophyta</taxon>
        <taxon>Tracheophyta</taxon>
        <taxon>Spermatophyta</taxon>
        <taxon>Magnoliopsida</taxon>
        <taxon>eudicotyledons</taxon>
        <taxon>Gunneridae</taxon>
        <taxon>Pentapetalae</taxon>
        <taxon>asterids</taxon>
        <taxon>lamiids</taxon>
        <taxon>Lamiales</taxon>
        <taxon>Oleaceae</taxon>
        <taxon>Forsythieae</taxon>
        <taxon>Forsythia</taxon>
    </lineage>
</organism>
<name>A0ABD1W6W5_9LAMI</name>
<sequence length="114" mass="12758">MGQVGEPTIGSTHLPHLGQQQGWCNGRKHSDDQVGDWNCKIYSSLPFNSQAKQWMWRASAVSSPSHRTSASGRGRAHKISHAACGTECRVVRIYEDLKASRLYYLALHALEHRT</sequence>
<keyword evidence="3" id="KW-1185">Reference proteome</keyword>
<dbReference type="EMBL" id="JBFOLJ010000004">
    <property type="protein sequence ID" value="KAL2545297.1"/>
    <property type="molecule type" value="Genomic_DNA"/>
</dbReference>
<gene>
    <name evidence="2" type="ORF">Fot_14530</name>
</gene>
<evidence type="ECO:0000313" key="3">
    <source>
        <dbReference type="Proteomes" id="UP001604277"/>
    </source>
</evidence>